<keyword evidence="9" id="KW-1185">Reference proteome</keyword>
<accession>A0A542CUX8</accession>
<dbReference type="OrthoDB" id="9816306at2"/>
<dbReference type="PROSITE" id="PS51892">
    <property type="entry name" value="SUBTILASE"/>
    <property type="match status" value="1"/>
</dbReference>
<comment type="caution">
    <text evidence="5">Lacks conserved residue(s) required for the propagation of feature annotation.</text>
</comment>
<evidence type="ECO:0000259" key="6">
    <source>
        <dbReference type="Pfam" id="PF00082"/>
    </source>
</evidence>
<evidence type="ECO:0000256" key="2">
    <source>
        <dbReference type="ARBA" id="ARBA00022670"/>
    </source>
</evidence>
<protein>
    <submittedName>
        <fullName evidence="8">Cyanobactin maturation PatA/PatG family protease</fullName>
    </submittedName>
</protein>
<comment type="similarity">
    <text evidence="1 5">Belongs to the peptidase S8 family.</text>
</comment>
<feature type="domain" description="Peptidase S8/S53" evidence="6">
    <location>
        <begin position="28"/>
        <end position="265"/>
    </location>
</feature>
<evidence type="ECO:0000313" key="8">
    <source>
        <dbReference type="EMBL" id="TQI94616.1"/>
    </source>
</evidence>
<dbReference type="InterPro" id="IPR050131">
    <property type="entry name" value="Peptidase_S8_subtilisin-like"/>
</dbReference>
<dbReference type="RefSeq" id="WP_142003825.1">
    <property type="nucleotide sequence ID" value="NZ_VFML01000002.1"/>
</dbReference>
<keyword evidence="3" id="KW-0378">Hydrolase</keyword>
<dbReference type="InterPro" id="IPR036852">
    <property type="entry name" value="Peptidase_S8/S53_dom_sf"/>
</dbReference>
<dbReference type="AlphaFoldDB" id="A0A542CUX8"/>
<dbReference type="Proteomes" id="UP000320876">
    <property type="component" value="Unassembled WGS sequence"/>
</dbReference>
<reference evidence="8 9" key="1">
    <citation type="submission" date="2019-06" db="EMBL/GenBank/DDBJ databases">
        <title>Sequencing the genomes of 1000 actinobacteria strains.</title>
        <authorList>
            <person name="Klenk H.-P."/>
        </authorList>
    </citation>
    <scope>NUCLEOTIDE SEQUENCE [LARGE SCALE GENOMIC DNA]</scope>
    <source>
        <strain evidence="8 9">DSM 45679</strain>
    </source>
</reference>
<dbReference type="PANTHER" id="PTHR43806">
    <property type="entry name" value="PEPTIDASE S8"/>
    <property type="match status" value="1"/>
</dbReference>
<dbReference type="EMBL" id="VFML01000002">
    <property type="protein sequence ID" value="TQI94616.1"/>
    <property type="molecule type" value="Genomic_DNA"/>
</dbReference>
<dbReference type="InterPro" id="IPR000209">
    <property type="entry name" value="Peptidase_S8/S53_dom"/>
</dbReference>
<dbReference type="GO" id="GO:0005615">
    <property type="term" value="C:extracellular space"/>
    <property type="evidence" value="ECO:0007669"/>
    <property type="project" value="TreeGrafter"/>
</dbReference>
<sequence length="585" mass="62399">MTAIEEIPGVRDLWQHTRGDPEIVVGLVEGHPDLSHPCFAGADITVIEPGWLPDIPPATPVVEHATYVASVLFGQPGSSSPGVAPRCRGIAVPAVRDPETARDPLNLARAVEVLVEAGARIIHFAPVHATLSGAAYPVLERTVAAAVDAGVLIVAPTGNDYGRTLVAPGILRGVLAVGAFDDSGIMFKFSNWGPEFGTHGIVAPGGGVTAAAPGGGAATHKGTSVSTPIVTGVAALLASLRRRRGLPADPLSVRDALVASALPCTAEQARDEPERCLAGRLNVPGATRLAAADAPDSVTLSTASADLPLPPPGTPVYPLGTIGYDFGTQRRRDRFPPLEDPRAMVRHLRDNPADAADLIWTLDLDLAPVYAIRPTGTHVAEIHRRLVRLFEYQVTPPGPGSDPSPTPFDRCSLPARVTSELTTLRSGRAVPILDVGHARGLSGWNTEYLSKQAIDRLTATMPVELRERILREFRAFLDRAYADRRNLGLSSPERALNYAVTNVMQAATVFTAATSEHLVLDAISVSRSPYGRVDSDCWDIELRFFDPAENTRAGKEWRFTIDVADVHPITFGKPKAWPARTSARV</sequence>
<dbReference type="Gene3D" id="3.40.50.200">
    <property type="entry name" value="Peptidase S8/S53 domain"/>
    <property type="match status" value="1"/>
</dbReference>
<evidence type="ECO:0000256" key="3">
    <source>
        <dbReference type="ARBA" id="ARBA00022801"/>
    </source>
</evidence>
<dbReference type="PANTHER" id="PTHR43806:SF11">
    <property type="entry name" value="CEREVISIN-RELATED"/>
    <property type="match status" value="1"/>
</dbReference>
<dbReference type="Pfam" id="PF18065">
    <property type="entry name" value="PatG_C"/>
    <property type="match status" value="1"/>
</dbReference>
<gene>
    <name evidence="8" type="ORF">FB471_6785</name>
</gene>
<evidence type="ECO:0000313" key="9">
    <source>
        <dbReference type="Proteomes" id="UP000320876"/>
    </source>
</evidence>
<dbReference type="PROSITE" id="PS00138">
    <property type="entry name" value="SUBTILASE_SER"/>
    <property type="match status" value="1"/>
</dbReference>
<dbReference type="GO" id="GO:0006508">
    <property type="term" value="P:proteolysis"/>
    <property type="evidence" value="ECO:0007669"/>
    <property type="project" value="UniProtKB-KW"/>
</dbReference>
<proteinExistence type="inferred from homology"/>
<evidence type="ECO:0000259" key="7">
    <source>
        <dbReference type="Pfam" id="PF18065"/>
    </source>
</evidence>
<keyword evidence="2 8" id="KW-0645">Protease</keyword>
<feature type="domain" description="PatG C-terminal" evidence="7">
    <location>
        <begin position="470"/>
        <end position="577"/>
    </location>
</feature>
<comment type="caution">
    <text evidence="8">The sequence shown here is derived from an EMBL/GenBank/DDBJ whole genome shotgun (WGS) entry which is preliminary data.</text>
</comment>
<organism evidence="8 9">
    <name type="scientific">Amycolatopsis cihanbeyliensis</name>
    <dbReference type="NCBI Taxonomy" id="1128664"/>
    <lineage>
        <taxon>Bacteria</taxon>
        <taxon>Bacillati</taxon>
        <taxon>Actinomycetota</taxon>
        <taxon>Actinomycetes</taxon>
        <taxon>Pseudonocardiales</taxon>
        <taxon>Pseudonocardiaceae</taxon>
        <taxon>Amycolatopsis</taxon>
    </lineage>
</organism>
<dbReference type="Pfam" id="PF00082">
    <property type="entry name" value="Peptidase_S8"/>
    <property type="match status" value="1"/>
</dbReference>
<evidence type="ECO:0000256" key="5">
    <source>
        <dbReference type="PROSITE-ProRule" id="PRU01240"/>
    </source>
</evidence>
<dbReference type="InterPro" id="IPR023828">
    <property type="entry name" value="Peptidase_S8_Ser-AS"/>
</dbReference>
<name>A0A542CUX8_AMYCI</name>
<dbReference type="InterPro" id="IPR040636">
    <property type="entry name" value="PatG_C"/>
</dbReference>
<keyword evidence="4" id="KW-0720">Serine protease</keyword>
<evidence type="ECO:0000256" key="4">
    <source>
        <dbReference type="ARBA" id="ARBA00022825"/>
    </source>
</evidence>
<dbReference type="GO" id="GO:0004252">
    <property type="term" value="F:serine-type endopeptidase activity"/>
    <property type="evidence" value="ECO:0007669"/>
    <property type="project" value="InterPro"/>
</dbReference>
<dbReference type="SUPFAM" id="SSF52743">
    <property type="entry name" value="Subtilisin-like"/>
    <property type="match status" value="1"/>
</dbReference>
<evidence type="ECO:0000256" key="1">
    <source>
        <dbReference type="ARBA" id="ARBA00011073"/>
    </source>
</evidence>